<feature type="compositionally biased region" description="Polar residues" evidence="2">
    <location>
        <begin position="25"/>
        <end position="38"/>
    </location>
</feature>
<comment type="caution">
    <text evidence="1">Lacks conserved residue(s) required for the propagation of feature annotation.</text>
</comment>
<dbReference type="SMART" id="SM00235">
    <property type="entry name" value="ZnMc"/>
    <property type="match status" value="1"/>
</dbReference>
<dbReference type="GO" id="GO:0006508">
    <property type="term" value="P:proteolysis"/>
    <property type="evidence" value="ECO:0007669"/>
    <property type="project" value="UniProtKB-KW"/>
</dbReference>
<feature type="binding site" evidence="1">
    <location>
        <position position="190"/>
    </location>
    <ligand>
        <name>Zn(2+)</name>
        <dbReference type="ChEBI" id="CHEBI:29105"/>
        <note>catalytic</note>
    </ligand>
</feature>
<dbReference type="InterPro" id="IPR006026">
    <property type="entry name" value="Peptidase_Metallo"/>
</dbReference>
<keyword evidence="1" id="KW-0482">Metalloprotease</keyword>
<keyword evidence="1" id="KW-0862">Zinc</keyword>
<dbReference type="AlphaFoldDB" id="A0A212JTX1"/>
<feature type="domain" description="Peptidase M12A" evidence="4">
    <location>
        <begin position="103"/>
        <end position="290"/>
    </location>
</feature>
<dbReference type="CDD" id="cd04280">
    <property type="entry name" value="ZnMc_astacin_like"/>
    <property type="match status" value="1"/>
</dbReference>
<evidence type="ECO:0000256" key="2">
    <source>
        <dbReference type="SAM" id="MobiDB-lite"/>
    </source>
</evidence>
<feature type="binding site" evidence="1">
    <location>
        <position position="200"/>
    </location>
    <ligand>
        <name>Zn(2+)</name>
        <dbReference type="ChEBI" id="CHEBI:29105"/>
        <note>catalytic</note>
    </ligand>
</feature>
<organism evidence="5">
    <name type="scientific">uncultured Dysgonomonas sp</name>
    <dbReference type="NCBI Taxonomy" id="206096"/>
    <lineage>
        <taxon>Bacteria</taxon>
        <taxon>Pseudomonadati</taxon>
        <taxon>Bacteroidota</taxon>
        <taxon>Bacteroidia</taxon>
        <taxon>Bacteroidales</taxon>
        <taxon>Dysgonomonadaceae</taxon>
        <taxon>Dysgonomonas</taxon>
        <taxon>environmental samples</taxon>
    </lineage>
</organism>
<dbReference type="PANTHER" id="PTHR10127:SF850">
    <property type="entry name" value="METALLOENDOPEPTIDASE"/>
    <property type="match status" value="1"/>
</dbReference>
<sequence>MKLRYYVFISFIMFLSSCTDSIDTNPENTKSNSDAYTKSTSSITTEIEDSSEGGRIIDFGNGLEVEEVLGGYLFQGDIFLTEEDIQDMINESTLKGDTLTKSNVHTREKRQWPNGIVYYTIKDGFPNPKRIYDAIEEWEKKTNLRFINSKIGDYIEFIPTSNDTNSRIGRQGGRQQIKIASWASAGNAIHEIGHAIGLFHEHTRNDRGKYIEINWSNIKLNKLHNFINWFDRSRPYGPFDFNSIMLYGSYAASRNGSPTIVKKNGQIFNAQRDSLSIGDINAVNSYLYKSKISPNSFVEKVYDVKGGVYNLQFISRYENAISTDFYVSTNSANWVRVSSIKPLPQSYSALGLVQLTYQVDENRTIYKREANIVLNHRVTNQKIFIKVIQDTAPNNLEVAFLTSNSKGSGSGTAHIKVEVNGKIANSSSKPWSLTGGRVIATHLRPNDPDLVSNSEDATVRLFISLPYPLIEFRPQIADVKLTSGGVGSTELIVTCKLKDLANTNLAVIRI</sequence>
<proteinExistence type="predicted"/>
<evidence type="ECO:0000313" key="5">
    <source>
        <dbReference type="EMBL" id="SBW02890.1"/>
    </source>
</evidence>
<evidence type="ECO:0000259" key="4">
    <source>
        <dbReference type="PROSITE" id="PS51864"/>
    </source>
</evidence>
<keyword evidence="1" id="KW-0479">Metal-binding</keyword>
<dbReference type="SUPFAM" id="SSF55486">
    <property type="entry name" value="Metalloproteases ('zincins'), catalytic domain"/>
    <property type="match status" value="1"/>
</dbReference>
<dbReference type="GO" id="GO:0004222">
    <property type="term" value="F:metalloendopeptidase activity"/>
    <property type="evidence" value="ECO:0007669"/>
    <property type="project" value="UniProtKB-UniRule"/>
</dbReference>
<dbReference type="Gene3D" id="3.40.390.10">
    <property type="entry name" value="Collagenase (Catalytic Domain)"/>
    <property type="match status" value="1"/>
</dbReference>
<dbReference type="EC" id="3.4.24.21" evidence="5"/>
<feature type="active site" evidence="1">
    <location>
        <position position="191"/>
    </location>
</feature>
<dbReference type="PRINTS" id="PR00480">
    <property type="entry name" value="ASTACIN"/>
</dbReference>
<accession>A0A212JTX1</accession>
<dbReference type="GO" id="GO:0008270">
    <property type="term" value="F:zinc ion binding"/>
    <property type="evidence" value="ECO:0007669"/>
    <property type="project" value="UniProtKB-UniRule"/>
</dbReference>
<dbReference type="PANTHER" id="PTHR10127">
    <property type="entry name" value="DISCOIDIN, CUB, EGF, LAMININ , AND ZINC METALLOPROTEASE DOMAIN CONTAINING"/>
    <property type="match status" value="1"/>
</dbReference>
<dbReference type="InterPro" id="IPR001506">
    <property type="entry name" value="Peptidase_M12A"/>
</dbReference>
<dbReference type="RefSeq" id="WP_283685498.1">
    <property type="nucleotide sequence ID" value="NZ_LT599021.1"/>
</dbReference>
<evidence type="ECO:0000256" key="3">
    <source>
        <dbReference type="SAM" id="SignalP"/>
    </source>
</evidence>
<dbReference type="Pfam" id="PF01400">
    <property type="entry name" value="Astacin"/>
    <property type="match status" value="1"/>
</dbReference>
<dbReference type="InterPro" id="IPR024079">
    <property type="entry name" value="MetalloPept_cat_dom_sf"/>
</dbReference>
<feature type="chain" id="PRO_5012736067" evidence="3">
    <location>
        <begin position="22"/>
        <end position="510"/>
    </location>
</feature>
<feature type="signal peptide" evidence="3">
    <location>
        <begin position="1"/>
        <end position="21"/>
    </location>
</feature>
<keyword evidence="3" id="KW-0732">Signal</keyword>
<keyword evidence="1 5" id="KW-0378">Hydrolase</keyword>
<comment type="cofactor">
    <cofactor evidence="1">
        <name>Zn(2+)</name>
        <dbReference type="ChEBI" id="CHEBI:29105"/>
    </cofactor>
    <text evidence="1">Binds 1 zinc ion per subunit.</text>
</comment>
<protein>
    <submittedName>
        <fullName evidence="5">Putative Astacin</fullName>
        <ecNumber evidence="5">3.4.24.21</ecNumber>
    </submittedName>
</protein>
<dbReference type="PROSITE" id="PS51257">
    <property type="entry name" value="PROKAR_LIPOPROTEIN"/>
    <property type="match status" value="1"/>
</dbReference>
<name>A0A212JTX1_9BACT</name>
<feature type="region of interest" description="Disordered" evidence="2">
    <location>
        <begin position="25"/>
        <end position="49"/>
    </location>
</feature>
<feature type="binding site" evidence="1">
    <location>
        <position position="194"/>
    </location>
    <ligand>
        <name>Zn(2+)</name>
        <dbReference type="ChEBI" id="CHEBI:29105"/>
        <note>catalytic</note>
    </ligand>
</feature>
<keyword evidence="1" id="KW-0645">Protease</keyword>
<evidence type="ECO:0000256" key="1">
    <source>
        <dbReference type="PROSITE-ProRule" id="PRU01211"/>
    </source>
</evidence>
<gene>
    <name evidence="5" type="ORF">KL86DYS2_12338</name>
</gene>
<reference evidence="5" key="1">
    <citation type="submission" date="2016-04" db="EMBL/GenBank/DDBJ databases">
        <authorList>
            <person name="Evans L.H."/>
            <person name="Alamgir A."/>
            <person name="Owens N."/>
            <person name="Weber N.D."/>
            <person name="Virtaneva K."/>
            <person name="Barbian K."/>
            <person name="Babar A."/>
            <person name="Rosenke K."/>
        </authorList>
    </citation>
    <scope>NUCLEOTIDE SEQUENCE</scope>
    <source>
        <strain evidence="5">86-2</strain>
    </source>
</reference>
<dbReference type="EMBL" id="FLUL01000001">
    <property type="protein sequence ID" value="SBW02890.1"/>
    <property type="molecule type" value="Genomic_DNA"/>
</dbReference>
<dbReference type="InterPro" id="IPR034035">
    <property type="entry name" value="Astacin-like_dom"/>
</dbReference>
<dbReference type="PROSITE" id="PS51864">
    <property type="entry name" value="ASTACIN"/>
    <property type="match status" value="1"/>
</dbReference>